<feature type="domain" description="TROVE" evidence="1">
    <location>
        <begin position="1"/>
        <end position="117"/>
    </location>
</feature>
<accession>A0AAU8FMG9</accession>
<protein>
    <submittedName>
        <fullName evidence="2">TROVE domain-containing protein</fullName>
    </submittedName>
</protein>
<dbReference type="RefSeq" id="WP_353720062.1">
    <property type="nucleotide sequence ID" value="NZ_CP159289.1"/>
</dbReference>
<dbReference type="AlphaFoldDB" id="A0AAU8FMG9"/>
<dbReference type="GO" id="GO:0003723">
    <property type="term" value="F:RNA binding"/>
    <property type="evidence" value="ECO:0007669"/>
    <property type="project" value="InterPro"/>
</dbReference>
<organism evidence="2">
    <name type="scientific">Dyadobacter sp. 676</name>
    <dbReference type="NCBI Taxonomy" id="3088362"/>
    <lineage>
        <taxon>Bacteria</taxon>
        <taxon>Pseudomonadati</taxon>
        <taxon>Bacteroidota</taxon>
        <taxon>Cytophagia</taxon>
        <taxon>Cytophagales</taxon>
        <taxon>Spirosomataceae</taxon>
        <taxon>Dyadobacter</taxon>
    </lineage>
</organism>
<dbReference type="PROSITE" id="PS50988">
    <property type="entry name" value="TROVE"/>
    <property type="match status" value="1"/>
</dbReference>
<dbReference type="EMBL" id="CP159289">
    <property type="protein sequence ID" value="XCH24747.1"/>
    <property type="molecule type" value="Genomic_DNA"/>
</dbReference>
<reference evidence="2" key="1">
    <citation type="submission" date="2024-06" db="EMBL/GenBank/DDBJ databases">
        <title>Sequencing and assembly of the genome of Dyadobacter sp. strain 676, a symbiont of Cyamopsis tetragonoloba.</title>
        <authorList>
            <person name="Guro P."/>
            <person name="Sazanova A."/>
            <person name="Kuznetsova I."/>
            <person name="Belimov A."/>
            <person name="Safronova V."/>
        </authorList>
    </citation>
    <scope>NUCLEOTIDE SEQUENCE</scope>
    <source>
        <strain evidence="2">676</strain>
    </source>
</reference>
<name>A0AAU8FMG9_9BACT</name>
<dbReference type="SUPFAM" id="SSF140864">
    <property type="entry name" value="TROVE domain-like"/>
    <property type="match status" value="1"/>
</dbReference>
<gene>
    <name evidence="2" type="ORF">ABV298_31405</name>
</gene>
<proteinExistence type="predicted"/>
<evidence type="ECO:0000313" key="2">
    <source>
        <dbReference type="EMBL" id="XCH24747.1"/>
    </source>
</evidence>
<dbReference type="InterPro" id="IPR037214">
    <property type="entry name" value="TROVE_dom_sf"/>
</dbReference>
<dbReference type="InterPro" id="IPR008858">
    <property type="entry name" value="TROVE_dom"/>
</dbReference>
<dbReference type="Pfam" id="PF05731">
    <property type="entry name" value="TROVE"/>
    <property type="match status" value="1"/>
</dbReference>
<evidence type="ECO:0000259" key="1">
    <source>
        <dbReference type="PROSITE" id="PS50988"/>
    </source>
</evidence>
<sequence>MSTTTMHPKAKDAGQQMVFDRIASDNLDTPYTWEIELSTLGQQVFSDEAERAEAFKTKWEELIDSGKLGYMALLRNLRNLLEVNFPGAFPENLPDFVIGRAGCESQTTSVPIPCGLP</sequence>